<dbReference type="PIRSF" id="PIRSF000294">
    <property type="entry name" value="Cytochrome-c_peroxidase"/>
    <property type="match status" value="1"/>
</dbReference>
<evidence type="ECO:0000256" key="2">
    <source>
        <dbReference type="ARBA" id="ARBA00022617"/>
    </source>
</evidence>
<dbReference type="EMBL" id="JAATJH010000006">
    <property type="protein sequence ID" value="NJC27792.1"/>
    <property type="molecule type" value="Genomic_DNA"/>
</dbReference>
<comment type="caution">
    <text evidence="10">The sequence shown here is derived from an EMBL/GenBank/DDBJ whole genome shotgun (WGS) entry which is preliminary data.</text>
</comment>
<evidence type="ECO:0000256" key="8">
    <source>
        <dbReference type="PROSITE-ProRule" id="PRU00433"/>
    </source>
</evidence>
<evidence type="ECO:0000256" key="5">
    <source>
        <dbReference type="ARBA" id="ARBA00022764"/>
    </source>
</evidence>
<dbReference type="PROSITE" id="PS51257">
    <property type="entry name" value="PROKAR_LIPOPROTEIN"/>
    <property type="match status" value="1"/>
</dbReference>
<dbReference type="Proteomes" id="UP000770785">
    <property type="component" value="Unassembled WGS sequence"/>
</dbReference>
<dbReference type="PROSITE" id="PS51007">
    <property type="entry name" value="CYTC"/>
    <property type="match status" value="1"/>
</dbReference>
<protein>
    <submittedName>
        <fullName evidence="10">Cytochrome c peroxidase</fullName>
        <ecNumber evidence="10">1.11.1.5</ecNumber>
    </submittedName>
</protein>
<keyword evidence="6 10" id="KW-0560">Oxidoreductase</keyword>
<evidence type="ECO:0000256" key="4">
    <source>
        <dbReference type="ARBA" id="ARBA00022729"/>
    </source>
</evidence>
<dbReference type="SUPFAM" id="SSF46626">
    <property type="entry name" value="Cytochrome c"/>
    <property type="match status" value="2"/>
</dbReference>
<dbReference type="InterPro" id="IPR036909">
    <property type="entry name" value="Cyt_c-like_dom_sf"/>
</dbReference>
<keyword evidence="11" id="KW-1185">Reference proteome</keyword>
<keyword evidence="5" id="KW-0574">Periplasm</keyword>
<organism evidence="10 11">
    <name type="scientific">Neolewinella antarctica</name>
    <dbReference type="NCBI Taxonomy" id="442734"/>
    <lineage>
        <taxon>Bacteria</taxon>
        <taxon>Pseudomonadati</taxon>
        <taxon>Bacteroidota</taxon>
        <taxon>Saprospiria</taxon>
        <taxon>Saprospirales</taxon>
        <taxon>Lewinellaceae</taxon>
        <taxon>Neolewinella</taxon>
    </lineage>
</organism>
<name>A0ABX0XEZ7_9BACT</name>
<accession>A0ABX0XEZ7</accession>
<keyword evidence="3 8" id="KW-0479">Metal-binding</keyword>
<dbReference type="EC" id="1.11.1.5" evidence="10"/>
<dbReference type="InterPro" id="IPR051395">
    <property type="entry name" value="Cytochrome_c_Peroxidase/MauG"/>
</dbReference>
<dbReference type="InterPro" id="IPR004852">
    <property type="entry name" value="Di-haem_cyt_c_peroxidsae"/>
</dbReference>
<dbReference type="GO" id="GO:0004130">
    <property type="term" value="F:cytochrome-c peroxidase activity"/>
    <property type="evidence" value="ECO:0007669"/>
    <property type="project" value="UniProtKB-EC"/>
</dbReference>
<evidence type="ECO:0000256" key="7">
    <source>
        <dbReference type="ARBA" id="ARBA00023004"/>
    </source>
</evidence>
<keyword evidence="2 8" id="KW-0349">Heme</keyword>
<proteinExistence type="predicted"/>
<keyword evidence="7 8" id="KW-0408">Iron</keyword>
<sequence length="358" mass="39014">MRTLLGFCLLWTALGCTDPGPERLALAEPAAFASMILPDDNPTTKEGLALGRRLFFDPILSADSTVSCGTCHEPARAFADGKSLSVGLGGRTGRRNSPGLANVGYLHQTLFWDGRAADLESQALHPIADQHEMGGSWPAVISKLRRHPAYGPAFLDAFALDELRQLNPDHVGKALAQFQRSLISADSKYDRVVRGDAAYTESEALGAAIFFDLGDQPEEIKWFGRIPTGECAHCHTAPHFTNQRFFNNGLDEQLDVAAFRDKGRGAVTGSKYDNGLFKVPGLRNVALTGPYMHDGRMATLAAVVDHYDRGGHYAENRSANVMPLLLTGRQKTALVDFLHTLTDTSFVNNPDHRPLNSK</sequence>
<dbReference type="Pfam" id="PF03150">
    <property type="entry name" value="CCP_MauG"/>
    <property type="match status" value="1"/>
</dbReference>
<evidence type="ECO:0000256" key="6">
    <source>
        <dbReference type="ARBA" id="ARBA00023002"/>
    </source>
</evidence>
<evidence type="ECO:0000256" key="3">
    <source>
        <dbReference type="ARBA" id="ARBA00022723"/>
    </source>
</evidence>
<feature type="domain" description="Cytochrome c" evidence="9">
    <location>
        <begin position="201"/>
        <end position="342"/>
    </location>
</feature>
<comment type="subcellular location">
    <subcellularLocation>
        <location evidence="1">Periplasm</location>
    </subcellularLocation>
</comment>
<keyword evidence="4" id="KW-0732">Signal</keyword>
<keyword evidence="10" id="KW-0575">Peroxidase</keyword>
<evidence type="ECO:0000256" key="1">
    <source>
        <dbReference type="ARBA" id="ARBA00004418"/>
    </source>
</evidence>
<evidence type="ECO:0000313" key="10">
    <source>
        <dbReference type="EMBL" id="NJC27792.1"/>
    </source>
</evidence>
<dbReference type="RefSeq" id="WP_245184708.1">
    <property type="nucleotide sequence ID" value="NZ_JAATJH010000006.1"/>
</dbReference>
<reference evidence="10 11" key="1">
    <citation type="submission" date="2020-03" db="EMBL/GenBank/DDBJ databases">
        <title>Genomic Encyclopedia of Type Strains, Phase IV (KMG-IV): sequencing the most valuable type-strain genomes for metagenomic binning, comparative biology and taxonomic classification.</title>
        <authorList>
            <person name="Goeker M."/>
        </authorList>
    </citation>
    <scope>NUCLEOTIDE SEQUENCE [LARGE SCALE GENOMIC DNA]</scope>
    <source>
        <strain evidence="10 11">DSM 105096</strain>
    </source>
</reference>
<dbReference type="Gene3D" id="1.10.760.10">
    <property type="entry name" value="Cytochrome c-like domain"/>
    <property type="match status" value="2"/>
</dbReference>
<dbReference type="InterPro" id="IPR026259">
    <property type="entry name" value="MauG/Cytc_peroxidase"/>
</dbReference>
<evidence type="ECO:0000259" key="9">
    <source>
        <dbReference type="PROSITE" id="PS51007"/>
    </source>
</evidence>
<dbReference type="InterPro" id="IPR009056">
    <property type="entry name" value="Cyt_c-like_dom"/>
</dbReference>
<dbReference type="PANTHER" id="PTHR30600">
    <property type="entry name" value="CYTOCHROME C PEROXIDASE-RELATED"/>
    <property type="match status" value="1"/>
</dbReference>
<evidence type="ECO:0000313" key="11">
    <source>
        <dbReference type="Proteomes" id="UP000770785"/>
    </source>
</evidence>
<gene>
    <name evidence="10" type="ORF">GGR27_003310</name>
</gene>